<sequence length="523" mass="59054">MTRSGYIWLIFWVFIFLNSLGKVLAQCSQNNFVVDGFQLRDADGNPFSATDDYELGEEINGELWVMLGGSSTNGYNLRFYFDIYINGVLVADDQYECLFSGTQAQQYVWVKVRDFTWNWGDVVDIKDIFIYWDTGTAKEESTCVISDKNNINSQCYTNEEGFTAAVPLFPKFDFQSNGICNTTIEFTSETIGGSPPFEYTFEWDFDGLGTATGSDPVFNFPASGTYTIGLTADDGVSTTTIYKDIFIDPNFGIQVTIFPTKIDDSSGIIYVEEVTGGTEPYSFYWVGPDGFTSTNKDIFGLKDGWYYLTVTDANGCTQTVEYLLDIASVLSLDLSFLEAYWDKSADQISVSWETNKEAEAGEFEIQRKTQKQEKFQLIGTIDVPEIKIEKTSYHFQDSAFAFNQDQLYYRIRKKTKDADYYSSVLLVRREVPKALVNDWTLFPNPSVPGENLELAFLGNGDILGQKIELRLVGASGELGRKSIPMPANSKITFNSYFGPIPPGFYVLEVVWDNKVNRIKILRN</sequence>
<reference evidence="3" key="1">
    <citation type="submission" date="2016-10" db="EMBL/GenBank/DDBJ databases">
        <authorList>
            <person name="Varghese N."/>
            <person name="Submissions S."/>
        </authorList>
    </citation>
    <scope>NUCLEOTIDE SEQUENCE [LARGE SCALE GENOMIC DNA]</scope>
    <source>
        <strain evidence="3">DSM 19315</strain>
    </source>
</reference>
<dbReference type="AlphaFoldDB" id="A0A1I2UTI7"/>
<dbReference type="Proteomes" id="UP000199642">
    <property type="component" value="Unassembled WGS sequence"/>
</dbReference>
<dbReference type="InterPro" id="IPR000601">
    <property type="entry name" value="PKD_dom"/>
</dbReference>
<organism evidence="2 3">
    <name type="scientific">Algoriphagus hitonicola</name>
    <dbReference type="NCBI Taxonomy" id="435880"/>
    <lineage>
        <taxon>Bacteria</taxon>
        <taxon>Pseudomonadati</taxon>
        <taxon>Bacteroidota</taxon>
        <taxon>Cytophagia</taxon>
        <taxon>Cytophagales</taxon>
        <taxon>Cyclobacteriaceae</taxon>
        <taxon>Algoriphagus</taxon>
    </lineage>
</organism>
<dbReference type="CDD" id="cd00146">
    <property type="entry name" value="PKD"/>
    <property type="match status" value="1"/>
</dbReference>
<dbReference type="OrthoDB" id="1488789at2"/>
<dbReference type="SUPFAM" id="SSF49299">
    <property type="entry name" value="PKD domain"/>
    <property type="match status" value="1"/>
</dbReference>
<accession>A0A1I2UTI7</accession>
<evidence type="ECO:0000313" key="3">
    <source>
        <dbReference type="Proteomes" id="UP000199642"/>
    </source>
</evidence>
<dbReference type="STRING" id="435880.SAMN04487988_108129"/>
<gene>
    <name evidence="2" type="ORF">SAMN04487988_108129</name>
</gene>
<name>A0A1I2UTI7_9BACT</name>
<evidence type="ECO:0000313" key="2">
    <source>
        <dbReference type="EMBL" id="SFG80445.1"/>
    </source>
</evidence>
<dbReference type="EMBL" id="FOPC01000008">
    <property type="protein sequence ID" value="SFG80445.1"/>
    <property type="molecule type" value="Genomic_DNA"/>
</dbReference>
<dbReference type="InterPro" id="IPR035986">
    <property type="entry name" value="PKD_dom_sf"/>
</dbReference>
<protein>
    <submittedName>
        <fullName evidence="2">PKD domain-containing protein</fullName>
    </submittedName>
</protein>
<dbReference type="InterPro" id="IPR013783">
    <property type="entry name" value="Ig-like_fold"/>
</dbReference>
<dbReference type="Gene3D" id="2.60.40.10">
    <property type="entry name" value="Immunoglobulins"/>
    <property type="match status" value="3"/>
</dbReference>
<proteinExistence type="predicted"/>
<keyword evidence="3" id="KW-1185">Reference proteome</keyword>
<dbReference type="PROSITE" id="PS50093">
    <property type="entry name" value="PKD"/>
    <property type="match status" value="1"/>
</dbReference>
<evidence type="ECO:0000259" key="1">
    <source>
        <dbReference type="PROSITE" id="PS50093"/>
    </source>
</evidence>
<feature type="domain" description="PKD" evidence="1">
    <location>
        <begin position="167"/>
        <end position="247"/>
    </location>
</feature>